<gene>
    <name evidence="2" type="ORF">GPM918_LOCUS20943</name>
    <name evidence="3" type="ORF">SRO942_LOCUS20939</name>
</gene>
<comment type="caution">
    <text evidence="2">The sequence shown here is derived from an EMBL/GenBank/DDBJ whole genome shotgun (WGS) entry which is preliminary data.</text>
</comment>
<evidence type="ECO:0000259" key="1">
    <source>
        <dbReference type="Pfam" id="PF08242"/>
    </source>
</evidence>
<name>A0A814SHU5_9BILA</name>
<dbReference type="Gene3D" id="2.20.130.10">
    <property type="entry name" value="CAC2371-like domains"/>
    <property type="match status" value="1"/>
</dbReference>
<dbReference type="Pfam" id="PF08242">
    <property type="entry name" value="Methyltransf_12"/>
    <property type="match status" value="1"/>
</dbReference>
<dbReference type="CDD" id="cd02440">
    <property type="entry name" value="AdoMet_MTases"/>
    <property type="match status" value="1"/>
</dbReference>
<evidence type="ECO:0000313" key="2">
    <source>
        <dbReference type="EMBL" id="CAF1146204.1"/>
    </source>
</evidence>
<reference evidence="2" key="1">
    <citation type="submission" date="2021-02" db="EMBL/GenBank/DDBJ databases">
        <authorList>
            <person name="Nowell W R."/>
        </authorList>
    </citation>
    <scope>NUCLEOTIDE SEQUENCE</scope>
</reference>
<sequence length="291" mass="34169">MYTNHADIYDLIYSFKNYRGESELIYDIIRKNLDRNNDIDRELSVIELGIGTGNHMCHLFELFEKSKEYDRLNLIGLDKSSHMLEIAEKKIAEKINESTMKTVFITKQDDMANFITNDVQQQFDIVLSLFGCLGYLKSTQELIQTLTNMFVLVRPRGLVIIEPFIQPELFKYGTCDLTTYEDSNYKIARLGKVRRMYKNPTTEDEKNRVQLTVNYSIGKMDFGQELFVEDNVEPLFQQWEEKHDMLMFSSETIINCCKQVGFNNIQLLKQNELQQILPNTTIRDLYVLQKN</sequence>
<dbReference type="AlphaFoldDB" id="A0A814SHU5"/>
<dbReference type="InterPro" id="IPR029063">
    <property type="entry name" value="SAM-dependent_MTases_sf"/>
</dbReference>
<dbReference type="InterPro" id="IPR013217">
    <property type="entry name" value="Methyltransf_12"/>
</dbReference>
<feature type="domain" description="Methyltransferase type 12" evidence="1">
    <location>
        <begin position="46"/>
        <end position="158"/>
    </location>
</feature>
<proteinExistence type="predicted"/>
<dbReference type="EMBL" id="CAJNOQ010006746">
    <property type="protein sequence ID" value="CAF1146204.1"/>
    <property type="molecule type" value="Genomic_DNA"/>
</dbReference>
<dbReference type="EMBL" id="CAJOBC010006745">
    <property type="protein sequence ID" value="CAF3909788.1"/>
    <property type="molecule type" value="Genomic_DNA"/>
</dbReference>
<dbReference type="Proteomes" id="UP000663829">
    <property type="component" value="Unassembled WGS sequence"/>
</dbReference>
<dbReference type="OrthoDB" id="66144at2759"/>
<keyword evidence="4" id="KW-1185">Reference proteome</keyword>
<accession>A0A814SHU5</accession>
<organism evidence="2 4">
    <name type="scientific">Didymodactylos carnosus</name>
    <dbReference type="NCBI Taxonomy" id="1234261"/>
    <lineage>
        <taxon>Eukaryota</taxon>
        <taxon>Metazoa</taxon>
        <taxon>Spiralia</taxon>
        <taxon>Gnathifera</taxon>
        <taxon>Rotifera</taxon>
        <taxon>Eurotatoria</taxon>
        <taxon>Bdelloidea</taxon>
        <taxon>Philodinida</taxon>
        <taxon>Philodinidae</taxon>
        <taxon>Didymodactylos</taxon>
    </lineage>
</organism>
<dbReference type="SUPFAM" id="SSF53335">
    <property type="entry name" value="S-adenosyl-L-methionine-dependent methyltransferases"/>
    <property type="match status" value="1"/>
</dbReference>
<dbReference type="Proteomes" id="UP000681722">
    <property type="component" value="Unassembled WGS sequence"/>
</dbReference>
<evidence type="ECO:0000313" key="3">
    <source>
        <dbReference type="EMBL" id="CAF3909788.1"/>
    </source>
</evidence>
<dbReference type="Gene3D" id="3.40.50.150">
    <property type="entry name" value="Vaccinia Virus protein VP39"/>
    <property type="match status" value="1"/>
</dbReference>
<evidence type="ECO:0000313" key="4">
    <source>
        <dbReference type="Proteomes" id="UP000663829"/>
    </source>
</evidence>
<protein>
    <recommendedName>
        <fullName evidence="1">Methyltransferase type 12 domain-containing protein</fullName>
    </recommendedName>
</protein>